<evidence type="ECO:0000313" key="6">
    <source>
        <dbReference type="Proteomes" id="UP000628017"/>
    </source>
</evidence>
<evidence type="ECO:0000313" key="5">
    <source>
        <dbReference type="EMBL" id="GGA17998.1"/>
    </source>
</evidence>
<dbReference type="Proteomes" id="UP000628017">
    <property type="component" value="Unassembled WGS sequence"/>
</dbReference>
<reference evidence="5" key="1">
    <citation type="journal article" date="2014" name="Int. J. Syst. Evol. Microbiol.">
        <title>Complete genome sequence of Corynebacterium casei LMG S-19264T (=DSM 44701T), isolated from a smear-ripened cheese.</title>
        <authorList>
            <consortium name="US DOE Joint Genome Institute (JGI-PGF)"/>
            <person name="Walter F."/>
            <person name="Albersmeier A."/>
            <person name="Kalinowski J."/>
            <person name="Ruckert C."/>
        </authorList>
    </citation>
    <scope>NUCLEOTIDE SEQUENCE</scope>
    <source>
        <strain evidence="5">CGMCC 1.15880</strain>
    </source>
</reference>
<dbReference type="PROSITE" id="PS51462">
    <property type="entry name" value="NUDIX"/>
    <property type="match status" value="1"/>
</dbReference>
<dbReference type="CDD" id="cd04684">
    <property type="entry name" value="NUDIX_Hydrolase"/>
    <property type="match status" value="1"/>
</dbReference>
<dbReference type="AlphaFoldDB" id="A0A916QXQ2"/>
<feature type="domain" description="Nudix hydrolase" evidence="4">
    <location>
        <begin position="1"/>
        <end position="144"/>
    </location>
</feature>
<comment type="cofactor">
    <cofactor evidence="1">
        <name>Mg(2+)</name>
        <dbReference type="ChEBI" id="CHEBI:18420"/>
    </cofactor>
</comment>
<dbReference type="EMBL" id="BMKA01000002">
    <property type="protein sequence ID" value="GGA17998.1"/>
    <property type="molecule type" value="Genomic_DNA"/>
</dbReference>
<evidence type="ECO:0000259" key="4">
    <source>
        <dbReference type="PROSITE" id="PS51462"/>
    </source>
</evidence>
<dbReference type="PANTHER" id="PTHR43736:SF1">
    <property type="entry name" value="DIHYDRONEOPTERIN TRIPHOSPHATE DIPHOSPHATASE"/>
    <property type="match status" value="1"/>
</dbReference>
<evidence type="ECO:0000256" key="1">
    <source>
        <dbReference type="ARBA" id="ARBA00001946"/>
    </source>
</evidence>
<accession>A0A916QXQ2</accession>
<dbReference type="Pfam" id="PF00293">
    <property type="entry name" value="NUDIX"/>
    <property type="match status" value="1"/>
</dbReference>
<sequence>MRRFGEPKRNGVAYTQRAGAYGIIAHGRDLMLTLQNAELPEIQLPGGGIDPGETPLQALHREVYEETGYHITTPRRIGAYQRYTYMPEYRLWARKVCHIYICASALRIGRPTEPDHEVLWASPREAVEMLSNSGDRSFVQRVCRVKPSTV</sequence>
<dbReference type="InterPro" id="IPR020476">
    <property type="entry name" value="Nudix_hydrolase"/>
</dbReference>
<dbReference type="SUPFAM" id="SSF55811">
    <property type="entry name" value="Nudix"/>
    <property type="match status" value="1"/>
</dbReference>
<dbReference type="InterPro" id="IPR000086">
    <property type="entry name" value="NUDIX_hydrolase_dom"/>
</dbReference>
<comment type="caution">
    <text evidence="5">The sequence shown here is derived from an EMBL/GenBank/DDBJ whole genome shotgun (WGS) entry which is preliminary data.</text>
</comment>
<name>A0A916QXQ2_9RHOB</name>
<dbReference type="Gene3D" id="3.90.79.10">
    <property type="entry name" value="Nucleoside Triphosphate Pyrophosphohydrolase"/>
    <property type="match status" value="1"/>
</dbReference>
<protein>
    <submittedName>
        <fullName evidence="5">NUDIX hydrolase</fullName>
    </submittedName>
</protein>
<proteinExistence type="inferred from homology"/>
<dbReference type="PRINTS" id="PR00502">
    <property type="entry name" value="NUDIXFAMILY"/>
</dbReference>
<reference evidence="5" key="2">
    <citation type="submission" date="2020-09" db="EMBL/GenBank/DDBJ databases">
        <authorList>
            <person name="Sun Q."/>
            <person name="Zhou Y."/>
        </authorList>
    </citation>
    <scope>NUCLEOTIDE SEQUENCE</scope>
    <source>
        <strain evidence="5">CGMCC 1.15880</strain>
    </source>
</reference>
<organism evidence="5 6">
    <name type="scientific">Neptunicoccus cionae</name>
    <dbReference type="NCBI Taxonomy" id="2035344"/>
    <lineage>
        <taxon>Bacteria</taxon>
        <taxon>Pseudomonadati</taxon>
        <taxon>Pseudomonadota</taxon>
        <taxon>Alphaproteobacteria</taxon>
        <taxon>Rhodobacterales</taxon>
        <taxon>Paracoccaceae</taxon>
        <taxon>Neptunicoccus</taxon>
    </lineage>
</organism>
<dbReference type="PANTHER" id="PTHR43736">
    <property type="entry name" value="ADP-RIBOSE PYROPHOSPHATASE"/>
    <property type="match status" value="1"/>
</dbReference>
<dbReference type="RefSeq" id="WP_188673696.1">
    <property type="nucleotide sequence ID" value="NZ_BMKA01000002.1"/>
</dbReference>
<evidence type="ECO:0000256" key="3">
    <source>
        <dbReference type="RuleBase" id="RU003476"/>
    </source>
</evidence>
<gene>
    <name evidence="5" type="ORF">GCM10011498_18290</name>
</gene>
<dbReference type="PROSITE" id="PS00893">
    <property type="entry name" value="NUDIX_BOX"/>
    <property type="match status" value="1"/>
</dbReference>
<keyword evidence="6" id="KW-1185">Reference proteome</keyword>
<dbReference type="InterPro" id="IPR015797">
    <property type="entry name" value="NUDIX_hydrolase-like_dom_sf"/>
</dbReference>
<dbReference type="GO" id="GO:0016787">
    <property type="term" value="F:hydrolase activity"/>
    <property type="evidence" value="ECO:0007669"/>
    <property type="project" value="UniProtKB-KW"/>
</dbReference>
<evidence type="ECO:0000256" key="2">
    <source>
        <dbReference type="ARBA" id="ARBA00022801"/>
    </source>
</evidence>
<keyword evidence="2 3" id="KW-0378">Hydrolase</keyword>
<dbReference type="InterPro" id="IPR020084">
    <property type="entry name" value="NUDIX_hydrolase_CS"/>
</dbReference>
<comment type="similarity">
    <text evidence="3">Belongs to the Nudix hydrolase family.</text>
</comment>